<dbReference type="PANTHER" id="PTHR47235">
    <property type="entry name" value="BLR6548 PROTEIN"/>
    <property type="match status" value="1"/>
</dbReference>
<dbReference type="SUPFAM" id="SSF53822">
    <property type="entry name" value="Periplasmic binding protein-like I"/>
    <property type="match status" value="1"/>
</dbReference>
<dbReference type="EMBL" id="JABRWJ010000003">
    <property type="protein sequence ID" value="NRF67766.1"/>
    <property type="molecule type" value="Genomic_DNA"/>
</dbReference>
<keyword evidence="7" id="KW-1185">Reference proteome</keyword>
<dbReference type="PANTHER" id="PTHR47235:SF1">
    <property type="entry name" value="BLR6548 PROTEIN"/>
    <property type="match status" value="1"/>
</dbReference>
<evidence type="ECO:0000313" key="6">
    <source>
        <dbReference type="EMBL" id="NRF67766.1"/>
    </source>
</evidence>
<name>A0ABX2EGR0_9BURK</name>
<accession>A0ABX2EGR0</accession>
<dbReference type="Gene3D" id="3.40.50.2300">
    <property type="match status" value="2"/>
</dbReference>
<comment type="similarity">
    <text evidence="1">Belongs to the leucine-binding protein family.</text>
</comment>
<dbReference type="InterPro" id="IPR000709">
    <property type="entry name" value="Leu_Ile_Val-bd"/>
</dbReference>
<evidence type="ECO:0000256" key="3">
    <source>
        <dbReference type="ARBA" id="ARBA00022729"/>
    </source>
</evidence>
<dbReference type="Pfam" id="PF13458">
    <property type="entry name" value="Peripla_BP_6"/>
    <property type="match status" value="1"/>
</dbReference>
<proteinExistence type="inferred from homology"/>
<evidence type="ECO:0000256" key="1">
    <source>
        <dbReference type="ARBA" id="ARBA00010062"/>
    </source>
</evidence>
<keyword evidence="2" id="KW-0813">Transport</keyword>
<reference evidence="6 7" key="1">
    <citation type="submission" date="2020-05" db="EMBL/GenBank/DDBJ databases">
        <title>Aquincola sp. isolate from soil.</title>
        <authorList>
            <person name="Han J."/>
            <person name="Kim D.-U."/>
        </authorList>
    </citation>
    <scope>NUCLEOTIDE SEQUENCE [LARGE SCALE GENOMIC DNA]</scope>
    <source>
        <strain evidence="6 7">S2</strain>
    </source>
</reference>
<protein>
    <submittedName>
        <fullName evidence="6">ABC transporter substrate-binding protein</fullName>
    </submittedName>
</protein>
<keyword evidence="3" id="KW-0732">Signal</keyword>
<dbReference type="InterPro" id="IPR028082">
    <property type="entry name" value="Peripla_BP_I"/>
</dbReference>
<evidence type="ECO:0000313" key="7">
    <source>
        <dbReference type="Proteomes" id="UP000737171"/>
    </source>
</evidence>
<dbReference type="InterPro" id="IPR028081">
    <property type="entry name" value="Leu-bd"/>
</dbReference>
<dbReference type="Proteomes" id="UP000737171">
    <property type="component" value="Unassembled WGS sequence"/>
</dbReference>
<evidence type="ECO:0000256" key="2">
    <source>
        <dbReference type="ARBA" id="ARBA00022448"/>
    </source>
</evidence>
<evidence type="ECO:0000256" key="4">
    <source>
        <dbReference type="ARBA" id="ARBA00022970"/>
    </source>
</evidence>
<sequence length="362" mass="38737">MPAHAGDKGVTPTEIKLGASAVLSGPLGAQTNEYGAGARLYFDAVNAAGGVHGRKISYVTLDDGFDVKRAVANTRKLIDEQGVFMIFNNTGTAQTAAILPIVEESRTIVFGPVTGASAFRDKYNRYVFHVRAGYAAEARRIVSQLKLIGMARVAVFYQDDGLGKTLLAELRKAAAAEGLALLTEIRLDPQQPDFEAAADATQKAQPQAVILATAGATFTNYVGAVLKTPARPGFYGFSVAGHDVIKRELKDKARGTVLAQIMPSLRNPSTPVVADYLNLLRERSPAAAPSTSQFEGFIHARLLVVGLRRAGRNLTTDSFITAMESAGDIAFGRFIAKYTPQTHIGSAYVELAIMDEAGELRY</sequence>
<gene>
    <name evidence="6" type="ORF">HLB44_12300</name>
</gene>
<evidence type="ECO:0000259" key="5">
    <source>
        <dbReference type="Pfam" id="PF13458"/>
    </source>
</evidence>
<comment type="caution">
    <text evidence="6">The sequence shown here is derived from an EMBL/GenBank/DDBJ whole genome shotgun (WGS) entry which is preliminary data.</text>
</comment>
<keyword evidence="4" id="KW-0029">Amino-acid transport</keyword>
<organism evidence="6 7">
    <name type="scientific">Pseudaquabacterium terrae</name>
    <dbReference type="NCBI Taxonomy" id="2732868"/>
    <lineage>
        <taxon>Bacteria</taxon>
        <taxon>Pseudomonadati</taxon>
        <taxon>Pseudomonadota</taxon>
        <taxon>Betaproteobacteria</taxon>
        <taxon>Burkholderiales</taxon>
        <taxon>Sphaerotilaceae</taxon>
        <taxon>Pseudaquabacterium</taxon>
    </lineage>
</organism>
<dbReference type="CDD" id="cd06326">
    <property type="entry name" value="PBP1_ABC_ligand_binding-like"/>
    <property type="match status" value="1"/>
</dbReference>
<feature type="domain" description="Leucine-binding protein" evidence="5">
    <location>
        <begin position="14"/>
        <end position="344"/>
    </location>
</feature>
<dbReference type="PRINTS" id="PR00337">
    <property type="entry name" value="LEUILEVALBP"/>
</dbReference>